<sequence length="326" mass="35639">MHVLVTGGTGFLGINVIQQCLDKGWSVTATHRKSSNVDALKTLSVALLEVDMLDRDNLITMFPEDIDVVFHIAGDTNMWTPNNDKQYQANVVATSNLVDAAIAKKVSRFIHTSSIAAYGFHDDIITEKTQSKALISSVNYIKTKFQGEQVVKTAVVEGKLDAVILNPCAIMGPHDRHNWSQLFTMIKHGTLPGVPAGEGSYCHVREVAAAHITAVEKGGKGENYILAGVDHAFLEVVSKIGVLVGKKTPSSAIPSWVLRAVARVQYWVSLITHKEPSMTPEKALMVTKRVAASSEKAVSELGYNDKVPIDDMLDDCYQWLKAEKLL</sequence>
<proteinExistence type="predicted"/>
<dbReference type="GO" id="GO:0004029">
    <property type="term" value="F:aldehyde dehydrogenase (NAD+) activity"/>
    <property type="evidence" value="ECO:0007669"/>
    <property type="project" value="TreeGrafter"/>
</dbReference>
<gene>
    <name evidence="2" type="ORF">DRW07_11340</name>
</gene>
<evidence type="ECO:0000313" key="3">
    <source>
        <dbReference type="Proteomes" id="UP000275281"/>
    </source>
</evidence>
<dbReference type="InterPro" id="IPR036291">
    <property type="entry name" value="NAD(P)-bd_dom_sf"/>
</dbReference>
<dbReference type="OrthoDB" id="7054017at2"/>
<evidence type="ECO:0000259" key="1">
    <source>
        <dbReference type="Pfam" id="PF01370"/>
    </source>
</evidence>
<dbReference type="RefSeq" id="WP_124028023.1">
    <property type="nucleotide sequence ID" value="NZ_JBHRSN010000006.1"/>
</dbReference>
<name>A0A3N5Y205_9ALTE</name>
<dbReference type="Pfam" id="PF01370">
    <property type="entry name" value="Epimerase"/>
    <property type="match status" value="1"/>
</dbReference>
<keyword evidence="3" id="KW-1185">Reference proteome</keyword>
<comment type="caution">
    <text evidence="2">The sequence shown here is derived from an EMBL/GenBank/DDBJ whole genome shotgun (WGS) entry which is preliminary data.</text>
</comment>
<dbReference type="GO" id="GO:0005737">
    <property type="term" value="C:cytoplasm"/>
    <property type="evidence" value="ECO:0007669"/>
    <property type="project" value="TreeGrafter"/>
</dbReference>
<organism evidence="2 3">
    <name type="scientific">Alteromonas sediminis</name>
    <dbReference type="NCBI Taxonomy" id="2259342"/>
    <lineage>
        <taxon>Bacteria</taxon>
        <taxon>Pseudomonadati</taxon>
        <taxon>Pseudomonadota</taxon>
        <taxon>Gammaproteobacteria</taxon>
        <taxon>Alteromonadales</taxon>
        <taxon>Alteromonadaceae</taxon>
        <taxon>Alteromonas/Salinimonas group</taxon>
        <taxon>Alteromonas</taxon>
    </lineage>
</organism>
<dbReference type="PANTHER" id="PTHR48079">
    <property type="entry name" value="PROTEIN YEEZ"/>
    <property type="match status" value="1"/>
</dbReference>
<dbReference type="InterPro" id="IPR051783">
    <property type="entry name" value="NAD(P)-dependent_oxidoreduct"/>
</dbReference>
<evidence type="ECO:0000313" key="2">
    <source>
        <dbReference type="EMBL" id="RPJ66666.1"/>
    </source>
</evidence>
<protein>
    <submittedName>
        <fullName evidence="2">NAD-dependent epimerase/dehydratase family protein</fullName>
    </submittedName>
</protein>
<dbReference type="PANTHER" id="PTHR48079:SF6">
    <property type="entry name" value="NAD(P)-BINDING DOMAIN-CONTAINING PROTEIN-RELATED"/>
    <property type="match status" value="1"/>
</dbReference>
<feature type="domain" description="NAD-dependent epimerase/dehydratase" evidence="1">
    <location>
        <begin position="3"/>
        <end position="226"/>
    </location>
</feature>
<dbReference type="Gene3D" id="3.40.50.720">
    <property type="entry name" value="NAD(P)-binding Rossmann-like Domain"/>
    <property type="match status" value="1"/>
</dbReference>
<accession>A0A3N5Y205</accession>
<dbReference type="InterPro" id="IPR001509">
    <property type="entry name" value="Epimerase_deHydtase"/>
</dbReference>
<dbReference type="Proteomes" id="UP000275281">
    <property type="component" value="Unassembled WGS sequence"/>
</dbReference>
<dbReference type="AlphaFoldDB" id="A0A3N5Y205"/>
<reference evidence="2 3" key="1">
    <citation type="submission" date="2018-11" db="EMBL/GenBank/DDBJ databases">
        <authorList>
            <person name="Ye M.-Q."/>
            <person name="Du Z.-J."/>
        </authorList>
    </citation>
    <scope>NUCLEOTIDE SEQUENCE [LARGE SCALE GENOMIC DNA]</scope>
    <source>
        <strain evidence="2 3">U0105</strain>
    </source>
</reference>
<dbReference type="EMBL" id="RPOK01000003">
    <property type="protein sequence ID" value="RPJ66666.1"/>
    <property type="molecule type" value="Genomic_DNA"/>
</dbReference>
<dbReference type="SUPFAM" id="SSF51735">
    <property type="entry name" value="NAD(P)-binding Rossmann-fold domains"/>
    <property type="match status" value="1"/>
</dbReference>